<sequence length="110" mass="11578">MAIQFIPLIKALAPYLTTIATTAIPAFTSKSEAAKSDPVIAQQIKELQDAVTKNAQSLHIIAEQLQKVITSAEEASVEAQRQVATYKALVLGSSIVSVIAIAVAIYGLVA</sequence>
<evidence type="ECO:0000313" key="2">
    <source>
        <dbReference type="EMBL" id="SEI13304.1"/>
    </source>
</evidence>
<keyword evidence="1" id="KW-0472">Membrane</keyword>
<dbReference type="OrthoDB" id="8778928at2"/>
<dbReference type="EMBL" id="FNXF01000028">
    <property type="protein sequence ID" value="SEI13304.1"/>
    <property type="molecule type" value="Genomic_DNA"/>
</dbReference>
<gene>
    <name evidence="2" type="ORF">SAMN05660691_04077</name>
</gene>
<keyword evidence="1" id="KW-0812">Transmembrane</keyword>
<evidence type="ECO:0000256" key="1">
    <source>
        <dbReference type="SAM" id="Phobius"/>
    </source>
</evidence>
<evidence type="ECO:0000313" key="3">
    <source>
        <dbReference type="Proteomes" id="UP000199371"/>
    </source>
</evidence>
<keyword evidence="1" id="KW-1133">Transmembrane helix</keyword>
<reference evidence="3" key="1">
    <citation type="submission" date="2016-10" db="EMBL/GenBank/DDBJ databases">
        <authorList>
            <person name="Varghese N."/>
            <person name="Submissions S."/>
        </authorList>
    </citation>
    <scope>NUCLEOTIDE SEQUENCE [LARGE SCALE GENOMIC DNA]</scope>
    <source>
        <strain evidence="3">DSM 17616</strain>
    </source>
</reference>
<feature type="transmembrane region" description="Helical" evidence="1">
    <location>
        <begin position="88"/>
        <end position="109"/>
    </location>
</feature>
<dbReference type="RefSeq" id="WP_092797066.1">
    <property type="nucleotide sequence ID" value="NZ_FNXF01000028.1"/>
</dbReference>
<protein>
    <submittedName>
        <fullName evidence="2">Uncharacterized protein</fullName>
    </submittedName>
</protein>
<proteinExistence type="predicted"/>
<name>A0A1H6NJP2_9GAMM</name>
<dbReference type="Proteomes" id="UP000199371">
    <property type="component" value="Unassembled WGS sequence"/>
</dbReference>
<organism evidence="2 3">
    <name type="scientific">Rheinheimera pacifica</name>
    <dbReference type="NCBI Taxonomy" id="173990"/>
    <lineage>
        <taxon>Bacteria</taxon>
        <taxon>Pseudomonadati</taxon>
        <taxon>Pseudomonadota</taxon>
        <taxon>Gammaproteobacteria</taxon>
        <taxon>Chromatiales</taxon>
        <taxon>Chromatiaceae</taxon>
        <taxon>Rheinheimera</taxon>
    </lineage>
</organism>
<keyword evidence="3" id="KW-1185">Reference proteome</keyword>
<accession>A0A1H6NJP2</accession>
<dbReference type="AlphaFoldDB" id="A0A1H6NJP2"/>